<comment type="similarity">
    <text evidence="8 9">Belongs to the TonB-dependent receptor family.</text>
</comment>
<evidence type="ECO:0000256" key="9">
    <source>
        <dbReference type="RuleBase" id="RU003357"/>
    </source>
</evidence>
<keyword evidence="5 9" id="KW-0798">TonB box</keyword>
<evidence type="ECO:0000256" key="3">
    <source>
        <dbReference type="ARBA" id="ARBA00022452"/>
    </source>
</evidence>
<dbReference type="InterPro" id="IPR000531">
    <property type="entry name" value="Beta-barrel_TonB"/>
</dbReference>
<dbReference type="RefSeq" id="WP_069049555.1">
    <property type="nucleotide sequence ID" value="NZ_JBIMLE010000015.1"/>
</dbReference>
<feature type="chain" id="PRO_5046374216" description="TonB-dependent receptor" evidence="10">
    <location>
        <begin position="28"/>
        <end position="988"/>
    </location>
</feature>
<dbReference type="Gene3D" id="2.170.130.10">
    <property type="entry name" value="TonB-dependent receptor, plug domain"/>
    <property type="match status" value="1"/>
</dbReference>
<protein>
    <recommendedName>
        <fullName evidence="15">TonB-dependent receptor</fullName>
    </recommendedName>
</protein>
<evidence type="ECO:0008006" key="15">
    <source>
        <dbReference type="Google" id="ProtNLM"/>
    </source>
</evidence>
<accession>A0ABM6M7J6</accession>
<feature type="signal peptide" evidence="10">
    <location>
        <begin position="1"/>
        <end position="27"/>
    </location>
</feature>
<evidence type="ECO:0000313" key="14">
    <source>
        <dbReference type="Proteomes" id="UP000258016"/>
    </source>
</evidence>
<keyword evidence="3 8" id="KW-1134">Transmembrane beta strand</keyword>
<organism evidence="13 14">
    <name type="scientific">Blastomonas fulva</name>
    <dbReference type="NCBI Taxonomy" id="1550728"/>
    <lineage>
        <taxon>Bacteria</taxon>
        <taxon>Pseudomonadati</taxon>
        <taxon>Pseudomonadota</taxon>
        <taxon>Alphaproteobacteria</taxon>
        <taxon>Sphingomonadales</taxon>
        <taxon>Sphingomonadaceae</taxon>
        <taxon>Blastomonas</taxon>
    </lineage>
</organism>
<dbReference type="Gene3D" id="2.40.170.20">
    <property type="entry name" value="TonB-dependent receptor, beta-barrel domain"/>
    <property type="match status" value="1"/>
</dbReference>
<evidence type="ECO:0000256" key="10">
    <source>
        <dbReference type="SAM" id="SignalP"/>
    </source>
</evidence>
<evidence type="ECO:0000313" key="13">
    <source>
        <dbReference type="EMBL" id="ASR51913.1"/>
    </source>
</evidence>
<evidence type="ECO:0000256" key="1">
    <source>
        <dbReference type="ARBA" id="ARBA00004571"/>
    </source>
</evidence>
<keyword evidence="6 8" id="KW-0472">Membrane</keyword>
<comment type="subcellular location">
    <subcellularLocation>
        <location evidence="1 8">Cell outer membrane</location>
        <topology evidence="1 8">Multi-pass membrane protein</topology>
    </subcellularLocation>
</comment>
<evidence type="ECO:0000259" key="11">
    <source>
        <dbReference type="Pfam" id="PF00593"/>
    </source>
</evidence>
<proteinExistence type="inferred from homology"/>
<evidence type="ECO:0000256" key="7">
    <source>
        <dbReference type="ARBA" id="ARBA00023237"/>
    </source>
</evidence>
<dbReference type="InterPro" id="IPR037066">
    <property type="entry name" value="Plug_dom_sf"/>
</dbReference>
<evidence type="ECO:0000256" key="5">
    <source>
        <dbReference type="ARBA" id="ARBA00023077"/>
    </source>
</evidence>
<dbReference type="InterPro" id="IPR036942">
    <property type="entry name" value="Beta-barrel_TonB_sf"/>
</dbReference>
<dbReference type="InterPro" id="IPR039426">
    <property type="entry name" value="TonB-dep_rcpt-like"/>
</dbReference>
<dbReference type="InterPro" id="IPR012910">
    <property type="entry name" value="Plug_dom"/>
</dbReference>
<dbReference type="Pfam" id="PF00593">
    <property type="entry name" value="TonB_dep_Rec_b-barrel"/>
    <property type="match status" value="1"/>
</dbReference>
<evidence type="ECO:0000259" key="12">
    <source>
        <dbReference type="Pfam" id="PF07715"/>
    </source>
</evidence>
<sequence length="988" mass="104684">MTSRFKLGLLTSSLLVAAGSFAAPAMAQDQSDESAASDNQAIVVTGSRIARTDLSSTSPTAVVTAEEFLLSGATNVEQVLNTLPQVLPGVTSFSNNPGNGAATLNLRNLGAQRTLVLVNGRRWMFYDTNQIVDLNTIPQFLLEGVDVVTGGQSAVYGSDAIAGVVNFRLRQNIDGIILGGNYSLTGKGDGARYDVNFAIGTPFADGRGQVTIYGNYLRRESIFQGARAYSRFAAGDGCVRAGTTDRATGVGVSLGGALGTCVARGGEIGLVPGGSASTPIATLPGVGGGNGLIFNPTGGGTRPFLNPEDLYNFAPDNYLQLPQERYLFGGYGNFQITDGIEAYAEVSYVNSKVNQELAPTPGGIAASLQINSPFFNAGTQAALAAAATPADLALGRSTQNVGFRFNQSGPRNSSQGRSAFRIMTGLRGEIVSNINYDLYYMYSRTENTQFQQGNVSVSRYRATLETETVGGVTRCRDAAARAAGCVPLNVFGQGLADPAALRYVTINSTNLETSDLQNIVGSISGTLGSIFGNSEPIGFAVGGEYRRVSASYTPDTFLASGDVIGFNAGQPTGGNYNAKEVFAELRIPLVNESFIHRLELTGAARYSDYSLDNVGGVWTYAGGGEFAPIQDITFRGQYQRAVRAPNVQDLFGGQSVGFPQAIDPCSSRTPVALQTAAIRALCVANGVPAGNVFTTAVQPNQQIQAQFGGNPNLGEETSDTFTIGAVIRPSFIPRLNITVDYFNIKVKDTISTFGGGLNSALQLCFTVAQDLTNPICSIFAGQRNPTTGALGETSGGRNPPVLSANIAKLATSGVDIQVDYNIPLNFSLTGSDESRLTFFFLGTYLDEYRTTAVAAIPERVTIGEGTIALPKWRHTARLGYVDGPAQISLRWRYNGPGIDSRIINTFNGLVRTEQDPALFPNRRVGAFNYFDLTGSFAVTDNFQLTAGVNNLFNKTPVVLGTAQEQGNNVPGFYDPLGRDFFVSARLNF</sequence>
<evidence type="ECO:0000256" key="2">
    <source>
        <dbReference type="ARBA" id="ARBA00022448"/>
    </source>
</evidence>
<keyword evidence="10" id="KW-0732">Signal</keyword>
<feature type="domain" description="TonB-dependent receptor plug" evidence="12">
    <location>
        <begin position="55"/>
        <end position="164"/>
    </location>
</feature>
<dbReference type="PROSITE" id="PS52016">
    <property type="entry name" value="TONB_DEPENDENT_REC_3"/>
    <property type="match status" value="1"/>
</dbReference>
<dbReference type="SUPFAM" id="SSF56935">
    <property type="entry name" value="Porins"/>
    <property type="match status" value="1"/>
</dbReference>
<keyword evidence="7 8" id="KW-0998">Cell outer membrane</keyword>
<gene>
    <name evidence="13" type="ORF">B5J99_10940</name>
</gene>
<keyword evidence="4 8" id="KW-0812">Transmembrane</keyword>
<name>A0ABM6M7J6_9SPHN</name>
<evidence type="ECO:0000256" key="8">
    <source>
        <dbReference type="PROSITE-ProRule" id="PRU01360"/>
    </source>
</evidence>
<dbReference type="PANTHER" id="PTHR47234:SF2">
    <property type="entry name" value="TONB-DEPENDENT RECEPTOR"/>
    <property type="match status" value="1"/>
</dbReference>
<dbReference type="PANTHER" id="PTHR47234">
    <property type="match status" value="1"/>
</dbReference>
<dbReference type="Pfam" id="PF07715">
    <property type="entry name" value="Plug"/>
    <property type="match status" value="1"/>
</dbReference>
<evidence type="ECO:0000256" key="6">
    <source>
        <dbReference type="ARBA" id="ARBA00023136"/>
    </source>
</evidence>
<keyword evidence="2 8" id="KW-0813">Transport</keyword>
<feature type="domain" description="TonB-dependent receptor-like beta-barrel" evidence="11">
    <location>
        <begin position="423"/>
        <end position="951"/>
    </location>
</feature>
<reference evidence="13 14" key="1">
    <citation type="submission" date="2017-03" db="EMBL/GenBank/DDBJ databases">
        <title>Complete genome sequence of Blastomonas fulva degrading microcsystin LR.</title>
        <authorList>
            <person name="Lee H.-g."/>
            <person name="Jin L."/>
            <person name="oh H.-M."/>
        </authorList>
    </citation>
    <scope>NUCLEOTIDE SEQUENCE [LARGE SCALE GENOMIC DNA]</scope>
    <source>
        <strain evidence="13 14">T2</strain>
    </source>
</reference>
<dbReference type="Proteomes" id="UP000258016">
    <property type="component" value="Chromosome"/>
</dbReference>
<keyword evidence="14" id="KW-1185">Reference proteome</keyword>
<evidence type="ECO:0000256" key="4">
    <source>
        <dbReference type="ARBA" id="ARBA00022692"/>
    </source>
</evidence>
<dbReference type="EMBL" id="CP020083">
    <property type="protein sequence ID" value="ASR51913.1"/>
    <property type="molecule type" value="Genomic_DNA"/>
</dbReference>